<dbReference type="Gene3D" id="1.10.510.10">
    <property type="entry name" value="Transferase(Phosphotransferase) domain 1"/>
    <property type="match status" value="1"/>
</dbReference>
<sequence length="840" mass="92557">MVGSKAQQPTTTQQASKHNNHTAQTTTTQPAGKHNHHVSATSTTSVNSPSSLSTTSSNKDLLSISSAIGVVGGTLENATTNQMYSPRSVNSISSCFRNNSINKISINPFHSLIGSHPSVSSPSSTSIAFDANINTALISKQKYAQNDYRNKQPQQQPQSDSDNTDGATKSKESSLAAAQHSTFSNHFSASSAKELLKIPNKINPNPTNTPTKSAPGNKHLTKAASEPGNHPDSSSSSPGGSCGGGQSDPGKTVSNALVPLAATQNSLFSFHDQILMSGQQKSAMAEKPKPLIVSPQQVMVLYMHKLTPYERTEILSYRQIYFIGANAKKRPGLFGPNNCDYDNEQGAYIHIPHDHVAYRYEMLKIIGKGSFGQVIKAYDHKTHEHVALKMVRNEKRFHRQAQEEIRILHHLRRQDKYNTMNIIHMYDYFTFRNHMCITFELLNINLYELIKKNGFKGFSLQLMRKFAHSLLQCLDVLYKNEIIHCDMKPENVLLKQQGRSGIKVIDFGSSCYESQRVYTYIQSRFYRAPEVILGSKYGRPIDMWSLGCILAELLSGRALFPGENEADQLACILEVLGMPPKHLLANSKRTKMFFNSEGYPRYCTVRNMSDGTVVLVGGQSRRGKPRGPPGSKSLSKALDGCNDPLFLNFIRGCLEWDPEKRLTPAEALKHPWLRRRLPRPPSSHINGAISSSSGPGSTCDEKSPISANPSTDSGRASGSSANTDIRKISHTKDCLAALTAIGTVGPLVSSLISQQSTDTLWGHHQTSSQTSHQIEGGTRTYSKLSTTSEFLGAYPDSNLILMPNSSSHQQRRDSEGHAHHSSKVATNQQQQQQHQQQTEE</sequence>
<dbReference type="GO" id="GO:0005856">
    <property type="term" value="C:cytoskeleton"/>
    <property type="evidence" value="ECO:0007669"/>
    <property type="project" value="TreeGrafter"/>
</dbReference>
<feature type="compositionally biased region" description="Low complexity" evidence="13">
    <location>
        <begin position="225"/>
        <end position="239"/>
    </location>
</feature>
<proteinExistence type="inferred from homology"/>
<dbReference type="GO" id="GO:0005524">
    <property type="term" value="F:ATP binding"/>
    <property type="evidence" value="ECO:0007669"/>
    <property type="project" value="UniProtKB-UniRule"/>
</dbReference>
<dbReference type="SMART" id="SM00220">
    <property type="entry name" value="S_TKc"/>
    <property type="match status" value="1"/>
</dbReference>
<feature type="region of interest" description="Disordered" evidence="13">
    <location>
        <begin position="1"/>
        <end position="58"/>
    </location>
</feature>
<comment type="catalytic activity">
    <reaction evidence="10">
        <text>L-threonyl-[protein] + ATP = O-phospho-L-threonyl-[protein] + ADP + H(+)</text>
        <dbReference type="Rhea" id="RHEA:46608"/>
        <dbReference type="Rhea" id="RHEA-COMP:11060"/>
        <dbReference type="Rhea" id="RHEA-COMP:11605"/>
        <dbReference type="ChEBI" id="CHEBI:15378"/>
        <dbReference type="ChEBI" id="CHEBI:30013"/>
        <dbReference type="ChEBI" id="CHEBI:30616"/>
        <dbReference type="ChEBI" id="CHEBI:61977"/>
        <dbReference type="ChEBI" id="CHEBI:456216"/>
        <dbReference type="EC" id="2.7.12.1"/>
    </reaction>
</comment>
<feature type="compositionally biased region" description="Low complexity" evidence="13">
    <location>
        <begin position="39"/>
        <end position="57"/>
    </location>
</feature>
<dbReference type="PROSITE" id="PS50011">
    <property type="entry name" value="PROTEIN_KINASE_DOM"/>
    <property type="match status" value="1"/>
</dbReference>
<evidence type="ECO:0000256" key="12">
    <source>
        <dbReference type="PROSITE-ProRule" id="PRU10141"/>
    </source>
</evidence>
<comment type="similarity">
    <text evidence="1">Belongs to the protein kinase superfamily. CMGC Ser/Thr protein kinase family. MNB/DYRK subfamily.</text>
</comment>
<dbReference type="FunFam" id="3.30.200.20:FF:000127">
    <property type="entry name" value="Putative dual specificity tyrosine-phosphorylation-regulated kinase 2"/>
    <property type="match status" value="1"/>
</dbReference>
<dbReference type="FunFam" id="1.10.510.10:FF:000112">
    <property type="entry name" value="Putative dual specificity tyrosine-phosphorylation-regulated kinase 2"/>
    <property type="match status" value="1"/>
</dbReference>
<evidence type="ECO:0000256" key="9">
    <source>
        <dbReference type="ARBA" id="ARBA00049003"/>
    </source>
</evidence>
<dbReference type="Proteomes" id="UP000095300">
    <property type="component" value="Unassembled WGS sequence"/>
</dbReference>
<evidence type="ECO:0000256" key="10">
    <source>
        <dbReference type="ARBA" id="ARBA00049308"/>
    </source>
</evidence>
<dbReference type="GO" id="GO:0005737">
    <property type="term" value="C:cytoplasm"/>
    <property type="evidence" value="ECO:0007669"/>
    <property type="project" value="TreeGrafter"/>
</dbReference>
<dbReference type="AlphaFoldDB" id="A0A1I8NV90"/>
<dbReference type="PROSITE" id="PS00107">
    <property type="entry name" value="PROTEIN_KINASE_ATP"/>
    <property type="match status" value="1"/>
</dbReference>
<evidence type="ECO:0000256" key="5">
    <source>
        <dbReference type="ARBA" id="ARBA00022679"/>
    </source>
</evidence>
<keyword evidence="7" id="KW-0418">Kinase</keyword>
<dbReference type="InterPro" id="IPR011009">
    <property type="entry name" value="Kinase-like_dom_sf"/>
</dbReference>
<keyword evidence="6 12" id="KW-0547">Nucleotide-binding</keyword>
<accession>A0A1I8NV90</accession>
<protein>
    <recommendedName>
        <fullName evidence="2">dual-specificity kinase</fullName>
        <ecNumber evidence="2">2.7.12.1</ecNumber>
    </recommendedName>
</protein>
<evidence type="ECO:0000256" key="1">
    <source>
        <dbReference type="ARBA" id="ARBA00008867"/>
    </source>
</evidence>
<dbReference type="GO" id="GO:0005634">
    <property type="term" value="C:nucleus"/>
    <property type="evidence" value="ECO:0007669"/>
    <property type="project" value="TreeGrafter"/>
</dbReference>
<dbReference type="SUPFAM" id="SSF56112">
    <property type="entry name" value="Protein kinase-like (PK-like)"/>
    <property type="match status" value="1"/>
</dbReference>
<dbReference type="InterPro" id="IPR017441">
    <property type="entry name" value="Protein_kinase_ATP_BS"/>
</dbReference>
<dbReference type="KEGG" id="scac:106086719"/>
<reference evidence="15" key="1">
    <citation type="submission" date="2020-05" db="UniProtKB">
        <authorList>
            <consortium name="EnsemblMetazoa"/>
        </authorList>
    </citation>
    <scope>IDENTIFICATION</scope>
    <source>
        <strain evidence="15">USDA</strain>
    </source>
</reference>
<evidence type="ECO:0000313" key="16">
    <source>
        <dbReference type="Proteomes" id="UP000095300"/>
    </source>
</evidence>
<dbReference type="InterPro" id="IPR042521">
    <property type="entry name" value="DYRK"/>
</dbReference>
<dbReference type="PANTHER" id="PTHR24058">
    <property type="entry name" value="DUAL SPECIFICITY PROTEIN KINASE"/>
    <property type="match status" value="1"/>
</dbReference>
<keyword evidence="8 12" id="KW-0067">ATP-binding</keyword>
<dbReference type="CDD" id="cd14224">
    <property type="entry name" value="PKc_DYRK2_3"/>
    <property type="match status" value="1"/>
</dbReference>
<evidence type="ECO:0000256" key="4">
    <source>
        <dbReference type="ARBA" id="ARBA00022553"/>
    </source>
</evidence>
<evidence type="ECO:0000259" key="14">
    <source>
        <dbReference type="PROSITE" id="PS50011"/>
    </source>
</evidence>
<feature type="compositionally biased region" description="Polar residues" evidence="13">
    <location>
        <begin position="179"/>
        <end position="191"/>
    </location>
</feature>
<feature type="region of interest" description="Disordered" evidence="13">
    <location>
        <begin position="147"/>
        <end position="253"/>
    </location>
</feature>
<dbReference type="EnsemblMetazoa" id="SCAU002326-RA">
    <property type="protein sequence ID" value="SCAU002326-PA"/>
    <property type="gene ID" value="SCAU002326"/>
</dbReference>
<feature type="compositionally biased region" description="Polar residues" evidence="13">
    <location>
        <begin position="1"/>
        <end position="17"/>
    </location>
</feature>
<evidence type="ECO:0000256" key="8">
    <source>
        <dbReference type="ARBA" id="ARBA00022840"/>
    </source>
</evidence>
<gene>
    <name evidence="15" type="primary">106086719</name>
</gene>
<dbReference type="InterPro" id="IPR000719">
    <property type="entry name" value="Prot_kinase_dom"/>
</dbReference>
<feature type="domain" description="Protein kinase" evidence="14">
    <location>
        <begin position="360"/>
        <end position="673"/>
    </location>
</feature>
<feature type="compositionally biased region" description="Low complexity" evidence="13">
    <location>
        <begin position="152"/>
        <end position="161"/>
    </location>
</feature>
<organism evidence="15 16">
    <name type="scientific">Stomoxys calcitrans</name>
    <name type="common">Stable fly</name>
    <name type="synonym">Conops calcitrans</name>
    <dbReference type="NCBI Taxonomy" id="35570"/>
    <lineage>
        <taxon>Eukaryota</taxon>
        <taxon>Metazoa</taxon>
        <taxon>Ecdysozoa</taxon>
        <taxon>Arthropoda</taxon>
        <taxon>Hexapoda</taxon>
        <taxon>Insecta</taxon>
        <taxon>Pterygota</taxon>
        <taxon>Neoptera</taxon>
        <taxon>Endopterygota</taxon>
        <taxon>Diptera</taxon>
        <taxon>Brachycera</taxon>
        <taxon>Muscomorpha</taxon>
        <taxon>Muscoidea</taxon>
        <taxon>Muscidae</taxon>
        <taxon>Stomoxys</taxon>
    </lineage>
</organism>
<dbReference type="VEuPathDB" id="VectorBase:SCAU002326"/>
<dbReference type="OrthoDB" id="9332038at2759"/>
<feature type="compositionally biased region" description="Polar residues" evidence="13">
    <location>
        <begin position="705"/>
        <end position="723"/>
    </location>
</feature>
<dbReference type="GO" id="GO:0004674">
    <property type="term" value="F:protein serine/threonine kinase activity"/>
    <property type="evidence" value="ECO:0007669"/>
    <property type="project" value="UniProtKB-KW"/>
</dbReference>
<feature type="compositionally biased region" description="Low complexity" evidence="13">
    <location>
        <begin position="21"/>
        <end position="31"/>
    </location>
</feature>
<keyword evidence="16" id="KW-1185">Reference proteome</keyword>
<keyword evidence="5" id="KW-0808">Transferase</keyword>
<feature type="binding site" evidence="12">
    <location>
        <position position="389"/>
    </location>
    <ligand>
        <name>ATP</name>
        <dbReference type="ChEBI" id="CHEBI:30616"/>
    </ligand>
</feature>
<keyword evidence="4" id="KW-0597">Phosphoprotein</keyword>
<evidence type="ECO:0000256" key="3">
    <source>
        <dbReference type="ARBA" id="ARBA00022527"/>
    </source>
</evidence>
<dbReference type="PANTHER" id="PTHR24058:SF112">
    <property type="entry name" value="DUAL SPECIFICITY TYROSINE-PHOSPHORYLATION-REGULATED KINASE 3 HOMOLOG-RELATED"/>
    <property type="match status" value="1"/>
</dbReference>
<keyword evidence="3" id="KW-0723">Serine/threonine-protein kinase</keyword>
<comment type="catalytic activity">
    <reaction evidence="11">
        <text>L-tyrosyl-[protein] + ATP = O-phospho-L-tyrosyl-[protein] + ADP + H(+)</text>
        <dbReference type="Rhea" id="RHEA:10596"/>
        <dbReference type="Rhea" id="RHEA-COMP:10136"/>
        <dbReference type="Rhea" id="RHEA-COMP:20101"/>
        <dbReference type="ChEBI" id="CHEBI:15378"/>
        <dbReference type="ChEBI" id="CHEBI:30616"/>
        <dbReference type="ChEBI" id="CHEBI:46858"/>
        <dbReference type="ChEBI" id="CHEBI:61978"/>
        <dbReference type="ChEBI" id="CHEBI:456216"/>
        <dbReference type="EC" id="2.7.12.1"/>
    </reaction>
</comment>
<evidence type="ECO:0000256" key="13">
    <source>
        <dbReference type="SAM" id="MobiDB-lite"/>
    </source>
</evidence>
<dbReference type="InterPro" id="IPR008271">
    <property type="entry name" value="Ser/Thr_kinase_AS"/>
</dbReference>
<dbReference type="EC" id="2.7.12.1" evidence="2"/>
<dbReference type="InterPro" id="IPR050494">
    <property type="entry name" value="Ser_Thr_dual-spec_kinase"/>
</dbReference>
<dbReference type="GO" id="GO:0004712">
    <property type="term" value="F:protein serine/threonine/tyrosine kinase activity"/>
    <property type="evidence" value="ECO:0007669"/>
    <property type="project" value="UniProtKB-EC"/>
</dbReference>
<feature type="compositionally biased region" description="Low complexity" evidence="13">
    <location>
        <begin position="197"/>
        <end position="212"/>
    </location>
</feature>
<evidence type="ECO:0000256" key="11">
    <source>
        <dbReference type="ARBA" id="ARBA00051680"/>
    </source>
</evidence>
<feature type="region of interest" description="Disordered" evidence="13">
    <location>
        <begin position="799"/>
        <end position="840"/>
    </location>
</feature>
<feature type="compositionally biased region" description="Low complexity" evidence="13">
    <location>
        <begin position="828"/>
        <end position="840"/>
    </location>
</feature>
<dbReference type="STRING" id="35570.A0A1I8NV90"/>
<evidence type="ECO:0000313" key="15">
    <source>
        <dbReference type="EnsemblMetazoa" id="SCAU002326-PA"/>
    </source>
</evidence>
<name>A0A1I8NV90_STOCA</name>
<evidence type="ECO:0000256" key="7">
    <source>
        <dbReference type="ARBA" id="ARBA00022777"/>
    </source>
</evidence>
<comment type="catalytic activity">
    <reaction evidence="9">
        <text>L-seryl-[protein] + ATP = O-phospho-L-seryl-[protein] + ADP + H(+)</text>
        <dbReference type="Rhea" id="RHEA:17989"/>
        <dbReference type="Rhea" id="RHEA-COMP:9863"/>
        <dbReference type="Rhea" id="RHEA-COMP:11604"/>
        <dbReference type="ChEBI" id="CHEBI:15378"/>
        <dbReference type="ChEBI" id="CHEBI:29999"/>
        <dbReference type="ChEBI" id="CHEBI:30616"/>
        <dbReference type="ChEBI" id="CHEBI:83421"/>
        <dbReference type="ChEBI" id="CHEBI:456216"/>
        <dbReference type="EC" id="2.7.12.1"/>
    </reaction>
</comment>
<dbReference type="Pfam" id="PF00069">
    <property type="entry name" value="Pkinase"/>
    <property type="match status" value="1"/>
</dbReference>
<evidence type="ECO:0000256" key="6">
    <source>
        <dbReference type="ARBA" id="ARBA00022741"/>
    </source>
</evidence>
<dbReference type="PROSITE" id="PS00108">
    <property type="entry name" value="PROTEIN_KINASE_ST"/>
    <property type="match status" value="1"/>
</dbReference>
<feature type="region of interest" description="Disordered" evidence="13">
    <location>
        <begin position="675"/>
        <end position="724"/>
    </location>
</feature>
<feature type="compositionally biased region" description="Low complexity" evidence="13">
    <location>
        <begin position="682"/>
        <end position="694"/>
    </location>
</feature>
<evidence type="ECO:0000256" key="2">
    <source>
        <dbReference type="ARBA" id="ARBA00013203"/>
    </source>
</evidence>
<dbReference type="Gene3D" id="3.30.200.20">
    <property type="entry name" value="Phosphorylase Kinase, domain 1"/>
    <property type="match status" value="1"/>
</dbReference>
<dbReference type="Gene3D" id="3.30.10.30">
    <property type="entry name" value="DYRK"/>
    <property type="match status" value="1"/>
</dbReference>